<feature type="region of interest" description="Disordered" evidence="1">
    <location>
        <begin position="85"/>
        <end position="112"/>
    </location>
</feature>
<reference evidence="2 3" key="1">
    <citation type="submission" date="2016-09" db="EMBL/GenBank/DDBJ databases">
        <title>The draft genome of Dichanthelium oligosanthes: A C3 panicoid grass species.</title>
        <authorList>
            <person name="Studer A.J."/>
            <person name="Schnable J.C."/>
            <person name="Brutnell T.P."/>
        </authorList>
    </citation>
    <scope>NUCLEOTIDE SEQUENCE [LARGE SCALE GENOMIC DNA]</scope>
    <source>
        <strain evidence="3">cv. Kellogg 1175</strain>
        <tissue evidence="2">Leaf</tissue>
    </source>
</reference>
<dbReference type="EMBL" id="LWDX02001580">
    <property type="protein sequence ID" value="OEL38496.1"/>
    <property type="molecule type" value="Genomic_DNA"/>
</dbReference>
<protein>
    <recommendedName>
        <fullName evidence="4">F-box domain-containing protein</fullName>
    </recommendedName>
</protein>
<dbReference type="SUPFAM" id="SSF81383">
    <property type="entry name" value="F-box domain"/>
    <property type="match status" value="1"/>
</dbReference>
<evidence type="ECO:0008006" key="4">
    <source>
        <dbReference type="Google" id="ProtNLM"/>
    </source>
</evidence>
<comment type="caution">
    <text evidence="2">The sequence shown here is derived from an EMBL/GenBank/DDBJ whole genome shotgun (WGS) entry which is preliminary data.</text>
</comment>
<sequence>MAQQPQPPELLDDAVAEILLRLSPDDPRCFFRAFLVCKLWQRLPTDAAFLRQYHRFHRTPPLLGFFFVCLGSSSSLHLRSECNEIGEEKEKEKKEKRGAPGRLGEAQCSAAA</sequence>
<dbReference type="InterPro" id="IPR036047">
    <property type="entry name" value="F-box-like_dom_sf"/>
</dbReference>
<dbReference type="Proteomes" id="UP000095767">
    <property type="component" value="Unassembled WGS sequence"/>
</dbReference>
<gene>
    <name evidence="2" type="ORF">BAE44_0000485</name>
</gene>
<dbReference type="AlphaFoldDB" id="A0A1E5WM51"/>
<evidence type="ECO:0000313" key="3">
    <source>
        <dbReference type="Proteomes" id="UP000095767"/>
    </source>
</evidence>
<organism evidence="2 3">
    <name type="scientific">Dichanthelium oligosanthes</name>
    <dbReference type="NCBI Taxonomy" id="888268"/>
    <lineage>
        <taxon>Eukaryota</taxon>
        <taxon>Viridiplantae</taxon>
        <taxon>Streptophyta</taxon>
        <taxon>Embryophyta</taxon>
        <taxon>Tracheophyta</taxon>
        <taxon>Spermatophyta</taxon>
        <taxon>Magnoliopsida</taxon>
        <taxon>Liliopsida</taxon>
        <taxon>Poales</taxon>
        <taxon>Poaceae</taxon>
        <taxon>PACMAD clade</taxon>
        <taxon>Panicoideae</taxon>
        <taxon>Panicodae</taxon>
        <taxon>Paniceae</taxon>
        <taxon>Dichantheliinae</taxon>
        <taxon>Dichanthelium</taxon>
    </lineage>
</organism>
<dbReference type="OrthoDB" id="687793at2759"/>
<dbReference type="PANTHER" id="PTHR32133:SF372">
    <property type="entry name" value="F-BOX DOMAIN-CONTAINING PROTEIN"/>
    <property type="match status" value="1"/>
</dbReference>
<accession>A0A1E5WM51</accession>
<dbReference type="PANTHER" id="PTHR32133">
    <property type="entry name" value="OS07G0120400 PROTEIN"/>
    <property type="match status" value="1"/>
</dbReference>
<proteinExistence type="predicted"/>
<name>A0A1E5WM51_9POAL</name>
<evidence type="ECO:0000313" key="2">
    <source>
        <dbReference type="EMBL" id="OEL38496.1"/>
    </source>
</evidence>
<evidence type="ECO:0000256" key="1">
    <source>
        <dbReference type="SAM" id="MobiDB-lite"/>
    </source>
</evidence>
<feature type="compositionally biased region" description="Basic and acidic residues" evidence="1">
    <location>
        <begin position="85"/>
        <end position="98"/>
    </location>
</feature>
<keyword evidence="3" id="KW-1185">Reference proteome</keyword>